<dbReference type="PANTHER" id="PTHR40066">
    <property type="entry name" value="UPF0473 PROTEIN CBO2561/CLC_2432"/>
    <property type="match status" value="1"/>
</dbReference>
<reference evidence="3 4" key="1">
    <citation type="submission" date="2023-04" db="EMBL/GenBank/DDBJ databases">
        <title>Ectobacillus antri isolated from activated sludge.</title>
        <authorList>
            <person name="Yan P."/>
            <person name="Liu X."/>
        </authorList>
    </citation>
    <scope>NUCLEOTIDE SEQUENCE [LARGE SCALE GENOMIC DNA]</scope>
    <source>
        <strain evidence="3 4">C18H</strain>
    </source>
</reference>
<sequence>MDENQITIVDENGNEHLCDIITTFESDRFGNKMYVVYSPIGEYDEDGDPIYDAAIVEPDEDDEEGGRLAPIENEEEWEMVQELFNTLMDEEEL</sequence>
<dbReference type="PANTHER" id="PTHR40066:SF1">
    <property type="entry name" value="UPF0473 PROTEIN CBO2561_CLC_2432"/>
    <property type="match status" value="1"/>
</dbReference>
<dbReference type="EMBL" id="JARULN010000002">
    <property type="protein sequence ID" value="MDG5753182.1"/>
    <property type="molecule type" value="Genomic_DNA"/>
</dbReference>
<keyword evidence="4" id="KW-1185">Reference proteome</keyword>
<comment type="caution">
    <text evidence="3">The sequence shown here is derived from an EMBL/GenBank/DDBJ whole genome shotgun (WGS) entry which is preliminary data.</text>
</comment>
<dbReference type="Pfam" id="PF06949">
    <property type="entry name" value="DUF1292"/>
    <property type="match status" value="1"/>
</dbReference>
<proteinExistence type="inferred from homology"/>
<evidence type="ECO:0000256" key="2">
    <source>
        <dbReference type="HAMAP-Rule" id="MF_01448"/>
    </source>
</evidence>
<accession>A0ABT6H1K4</accession>
<evidence type="ECO:0000256" key="1">
    <source>
        <dbReference type="ARBA" id="ARBA00008439"/>
    </source>
</evidence>
<dbReference type="Proteomes" id="UP001218246">
    <property type="component" value="Unassembled WGS sequence"/>
</dbReference>
<organism evidence="3 4">
    <name type="scientific">Ectobacillus antri</name>
    <dbReference type="NCBI Taxonomy" id="2486280"/>
    <lineage>
        <taxon>Bacteria</taxon>
        <taxon>Bacillati</taxon>
        <taxon>Bacillota</taxon>
        <taxon>Bacilli</taxon>
        <taxon>Bacillales</taxon>
        <taxon>Bacillaceae</taxon>
        <taxon>Ectobacillus</taxon>
    </lineage>
</organism>
<evidence type="ECO:0000313" key="3">
    <source>
        <dbReference type="EMBL" id="MDG5753182.1"/>
    </source>
</evidence>
<protein>
    <recommendedName>
        <fullName evidence="2">UPF0473 protein P6P90_04105</fullName>
    </recommendedName>
</protein>
<comment type="similarity">
    <text evidence="1 2">Belongs to the UPF0473 family.</text>
</comment>
<evidence type="ECO:0000313" key="4">
    <source>
        <dbReference type="Proteomes" id="UP001218246"/>
    </source>
</evidence>
<dbReference type="NCBIfam" id="NF010216">
    <property type="entry name" value="PRK13678.1-3"/>
    <property type="match status" value="1"/>
</dbReference>
<dbReference type="InterPro" id="IPR009711">
    <property type="entry name" value="UPF0473"/>
</dbReference>
<dbReference type="HAMAP" id="MF_01448">
    <property type="entry name" value="UPF0473"/>
    <property type="match status" value="1"/>
</dbReference>
<dbReference type="RefSeq" id="WP_124563540.1">
    <property type="nucleotide sequence ID" value="NZ_JARRRY010000001.1"/>
</dbReference>
<gene>
    <name evidence="3" type="ORF">P6P90_04105</name>
</gene>
<name>A0ABT6H1K4_9BACI</name>